<sequence>MPYRHHYRNSRRKAYWALGAVAVVVLVVVGLLVVSQRDGPDGDSSTIATDRPTERGTDRDDQRRRHDKKRRDKAGSKGQEDPPSWLAGAPDQGAFVPGGAHRAVLTVTSAQGTPVGVKYAFRTGATYRDGTVTANGSWRAAETVRGHEPLAGVIGQVASGSVTCTATLDGRVISTRTSSGRFATVLCAA</sequence>
<keyword evidence="2" id="KW-0472">Membrane</keyword>
<comment type="caution">
    <text evidence="3">The sequence shown here is derived from an EMBL/GenBank/DDBJ whole genome shotgun (WGS) entry which is preliminary data.</text>
</comment>
<reference evidence="3 4" key="2">
    <citation type="submission" date="2019-09" db="EMBL/GenBank/DDBJ databases">
        <authorList>
            <person name="Jin C."/>
        </authorList>
    </citation>
    <scope>NUCLEOTIDE SEQUENCE [LARGE SCALE GENOMIC DNA]</scope>
    <source>
        <strain evidence="3 4">BN140041</strain>
    </source>
</reference>
<keyword evidence="2" id="KW-1133">Transmembrane helix</keyword>
<evidence type="ECO:0000313" key="3">
    <source>
        <dbReference type="EMBL" id="KAA1428236.1"/>
    </source>
</evidence>
<evidence type="ECO:0000256" key="2">
    <source>
        <dbReference type="SAM" id="Phobius"/>
    </source>
</evidence>
<evidence type="ECO:0008006" key="5">
    <source>
        <dbReference type="Google" id="ProtNLM"/>
    </source>
</evidence>
<dbReference type="AlphaFoldDB" id="A0A5B1M6K9"/>
<feature type="transmembrane region" description="Helical" evidence="2">
    <location>
        <begin position="14"/>
        <end position="34"/>
    </location>
</feature>
<feature type="region of interest" description="Disordered" evidence="1">
    <location>
        <begin position="37"/>
        <end position="92"/>
    </location>
</feature>
<reference evidence="3 4" key="1">
    <citation type="submission" date="2019-09" db="EMBL/GenBank/DDBJ databases">
        <title>Nocardioides panacisoli sp. nov., isolated from the soil of a ginseng field.</title>
        <authorList>
            <person name="Cho C."/>
        </authorList>
    </citation>
    <scope>NUCLEOTIDE SEQUENCE [LARGE SCALE GENOMIC DNA]</scope>
    <source>
        <strain evidence="3 4">BN140041</strain>
    </source>
</reference>
<proteinExistence type="predicted"/>
<organism evidence="3 4">
    <name type="scientific">Nocardioides antri</name>
    <dbReference type="NCBI Taxonomy" id="2607659"/>
    <lineage>
        <taxon>Bacteria</taxon>
        <taxon>Bacillati</taxon>
        <taxon>Actinomycetota</taxon>
        <taxon>Actinomycetes</taxon>
        <taxon>Propionibacteriales</taxon>
        <taxon>Nocardioidaceae</taxon>
        <taxon>Nocardioides</taxon>
    </lineage>
</organism>
<dbReference type="EMBL" id="VUJW01000002">
    <property type="protein sequence ID" value="KAA1428236.1"/>
    <property type="molecule type" value="Genomic_DNA"/>
</dbReference>
<feature type="compositionally biased region" description="Basic and acidic residues" evidence="1">
    <location>
        <begin position="51"/>
        <end position="64"/>
    </location>
</feature>
<dbReference type="InterPro" id="IPR038468">
    <property type="entry name" value="MmpS_C"/>
</dbReference>
<keyword evidence="4" id="KW-1185">Reference proteome</keyword>
<accession>A0A5B1M6K9</accession>
<evidence type="ECO:0000313" key="4">
    <source>
        <dbReference type="Proteomes" id="UP000324351"/>
    </source>
</evidence>
<evidence type="ECO:0000256" key="1">
    <source>
        <dbReference type="SAM" id="MobiDB-lite"/>
    </source>
</evidence>
<dbReference type="Proteomes" id="UP000324351">
    <property type="component" value="Unassembled WGS sequence"/>
</dbReference>
<protein>
    <recommendedName>
        <fullName evidence="5">MmpS family membrane protein</fullName>
    </recommendedName>
</protein>
<name>A0A5B1M6K9_9ACTN</name>
<dbReference type="Gene3D" id="2.60.40.2880">
    <property type="entry name" value="MmpS1-5, C-terminal soluble domain"/>
    <property type="match status" value="1"/>
</dbReference>
<gene>
    <name evidence="3" type="ORF">F0U47_04625</name>
</gene>
<dbReference type="RefSeq" id="WP_149749174.1">
    <property type="nucleotide sequence ID" value="NZ_VUJW01000002.1"/>
</dbReference>
<keyword evidence="2" id="KW-0812">Transmembrane</keyword>